<dbReference type="EMBL" id="BK032855">
    <property type="protein sequence ID" value="DAF64271.1"/>
    <property type="molecule type" value="Genomic_DNA"/>
</dbReference>
<proteinExistence type="predicted"/>
<organism evidence="3">
    <name type="scientific">Microviridae sp. ctemt10</name>
    <dbReference type="NCBI Taxonomy" id="2827647"/>
    <lineage>
        <taxon>Viruses</taxon>
        <taxon>Monodnaviria</taxon>
        <taxon>Sangervirae</taxon>
        <taxon>Phixviricota</taxon>
        <taxon>Malgrandaviricetes</taxon>
        <taxon>Petitvirales</taxon>
        <taxon>Microviridae</taxon>
    </lineage>
</organism>
<dbReference type="InterPro" id="IPR014131">
    <property type="entry name" value="Chlamydia_phage_Vp3"/>
</dbReference>
<evidence type="ECO:0000313" key="3">
    <source>
        <dbReference type="EMBL" id="DAF64271.1"/>
    </source>
</evidence>
<name>A0A8S5TMH9_9VIRU</name>
<dbReference type="Pfam" id="PF09675">
    <property type="entry name" value="Chlamy_scaf"/>
    <property type="match status" value="1"/>
</dbReference>
<evidence type="ECO:0000256" key="2">
    <source>
        <dbReference type="SAM" id="Phobius"/>
    </source>
</evidence>
<keyword evidence="2" id="KW-0812">Transmembrane</keyword>
<sequence length="256" mass="28383">MFTPSVIYVPVSSVSILNRMTISLLAISPTLSWNPTACSLPTLPIFSFSALVSSILIRVFSFRRSFMSSFPTARRFFALCSRGRMPMFETWHREQQHFCSEHGCGEKILYSPEFDRFGVMTLKESGKEDLYAFIQSHKDSVDLHKIMDRFNAGDTAALQKVQGMFGDFSQMPQTYAGLLNHMIEAEQTFMSLPLETREKFGQSFHAWLAQAGSESWLEAMGMVIPPTSQNPASELSAASQGPKGGETDPAPASPAG</sequence>
<keyword evidence="2" id="KW-0472">Membrane</keyword>
<reference evidence="3" key="1">
    <citation type="journal article" date="2021" name="Proc. Natl. Acad. Sci. U.S.A.">
        <title>A Catalog of Tens of Thousands of Viruses from Human Metagenomes Reveals Hidden Associations with Chronic Diseases.</title>
        <authorList>
            <person name="Tisza M.J."/>
            <person name="Buck C.B."/>
        </authorList>
    </citation>
    <scope>NUCLEOTIDE SEQUENCE</scope>
    <source>
        <strain evidence="3">Ctemt10</strain>
    </source>
</reference>
<protein>
    <submittedName>
        <fullName evidence="3">Scaffold protein</fullName>
    </submittedName>
</protein>
<feature type="region of interest" description="Disordered" evidence="1">
    <location>
        <begin position="224"/>
        <end position="256"/>
    </location>
</feature>
<feature type="transmembrane region" description="Helical" evidence="2">
    <location>
        <begin position="7"/>
        <end position="27"/>
    </location>
</feature>
<feature type="compositionally biased region" description="Polar residues" evidence="1">
    <location>
        <begin position="226"/>
        <end position="239"/>
    </location>
</feature>
<accession>A0A8S5TMH9</accession>
<evidence type="ECO:0000256" key="1">
    <source>
        <dbReference type="SAM" id="MobiDB-lite"/>
    </source>
</evidence>
<keyword evidence="2" id="KW-1133">Transmembrane helix</keyword>
<feature type="transmembrane region" description="Helical" evidence="2">
    <location>
        <begin position="39"/>
        <end position="60"/>
    </location>
</feature>